<protein>
    <submittedName>
        <fullName evidence="2">Unnamed protein product</fullName>
    </submittedName>
</protein>
<sequence>MWLTSRRSSNNPSSNNESSNNESSNNESSNNESSNNESSNNESSNNESSNNESSNNESSNNESSNNESSNNLSSNNLSSDDLSSNNQSSDSARVSGYETPNTDPLFTRYAEDSDYYRSFVEKLLDLVCNEDQETVARLVSIIRSGASQREILAVISEMQNGNNHFGENGVTGS</sequence>
<evidence type="ECO:0000313" key="2">
    <source>
        <dbReference type="EMBL" id="GMG54167.1"/>
    </source>
</evidence>
<organism evidence="2 3">
    <name type="scientific">Aspergillus oryzae var. brunneus</name>
    <dbReference type="NCBI Taxonomy" id="332754"/>
    <lineage>
        <taxon>Eukaryota</taxon>
        <taxon>Fungi</taxon>
        <taxon>Dikarya</taxon>
        <taxon>Ascomycota</taxon>
        <taxon>Pezizomycotina</taxon>
        <taxon>Eurotiomycetes</taxon>
        <taxon>Eurotiomycetidae</taxon>
        <taxon>Eurotiales</taxon>
        <taxon>Aspergillaceae</taxon>
        <taxon>Aspergillus</taxon>
        <taxon>Aspergillus subgen. Circumdati</taxon>
    </lineage>
</organism>
<gene>
    <name evidence="2" type="ORF">Aory05_001242400</name>
</gene>
<reference evidence="2" key="1">
    <citation type="submission" date="2023-04" db="EMBL/GenBank/DDBJ databases">
        <title>Aspergillus oryzae var. brunneus NBRC 4377.</title>
        <authorList>
            <person name="Ichikawa N."/>
            <person name="Sato H."/>
            <person name="Tonouchi N."/>
        </authorList>
    </citation>
    <scope>NUCLEOTIDE SEQUENCE</scope>
    <source>
        <strain evidence="2">NBRC 4377</strain>
    </source>
</reference>
<comment type="caution">
    <text evidence="2">The sequence shown here is derived from an EMBL/GenBank/DDBJ whole genome shotgun (WGS) entry which is preliminary data.</text>
</comment>
<dbReference type="Proteomes" id="UP001165189">
    <property type="component" value="Unassembled WGS sequence"/>
</dbReference>
<feature type="compositionally biased region" description="Low complexity" evidence="1">
    <location>
        <begin position="8"/>
        <end position="91"/>
    </location>
</feature>
<keyword evidence="3" id="KW-1185">Reference proteome</keyword>
<evidence type="ECO:0000256" key="1">
    <source>
        <dbReference type="SAM" id="MobiDB-lite"/>
    </source>
</evidence>
<proteinExistence type="predicted"/>
<evidence type="ECO:0000313" key="3">
    <source>
        <dbReference type="Proteomes" id="UP001165189"/>
    </source>
</evidence>
<accession>A0ABQ6LG19</accession>
<dbReference type="EMBL" id="BSYB01000082">
    <property type="protein sequence ID" value="GMG54167.1"/>
    <property type="molecule type" value="Genomic_DNA"/>
</dbReference>
<name>A0ABQ6LG19_ASPOZ</name>
<feature type="region of interest" description="Disordered" evidence="1">
    <location>
        <begin position="1"/>
        <end position="105"/>
    </location>
</feature>